<accession>A0ABD0R448</accession>
<keyword evidence="3" id="KW-1185">Reference proteome</keyword>
<proteinExistence type="predicted"/>
<evidence type="ECO:0000313" key="3">
    <source>
        <dbReference type="Proteomes" id="UP001529510"/>
    </source>
</evidence>
<protein>
    <submittedName>
        <fullName evidence="2">Uncharacterized protein</fullName>
    </submittedName>
</protein>
<feature type="compositionally biased region" description="Low complexity" evidence="1">
    <location>
        <begin position="88"/>
        <end position="101"/>
    </location>
</feature>
<feature type="region of interest" description="Disordered" evidence="1">
    <location>
        <begin position="1"/>
        <end position="31"/>
    </location>
</feature>
<feature type="non-terminal residue" evidence="2">
    <location>
        <position position="113"/>
    </location>
</feature>
<evidence type="ECO:0000256" key="1">
    <source>
        <dbReference type="SAM" id="MobiDB-lite"/>
    </source>
</evidence>
<name>A0ABD0R448_CIRMR</name>
<evidence type="ECO:0000313" key="2">
    <source>
        <dbReference type="EMBL" id="KAL0193274.1"/>
    </source>
</evidence>
<organism evidence="2 3">
    <name type="scientific">Cirrhinus mrigala</name>
    <name type="common">Mrigala</name>
    <dbReference type="NCBI Taxonomy" id="683832"/>
    <lineage>
        <taxon>Eukaryota</taxon>
        <taxon>Metazoa</taxon>
        <taxon>Chordata</taxon>
        <taxon>Craniata</taxon>
        <taxon>Vertebrata</taxon>
        <taxon>Euteleostomi</taxon>
        <taxon>Actinopterygii</taxon>
        <taxon>Neopterygii</taxon>
        <taxon>Teleostei</taxon>
        <taxon>Ostariophysi</taxon>
        <taxon>Cypriniformes</taxon>
        <taxon>Cyprinidae</taxon>
        <taxon>Labeoninae</taxon>
        <taxon>Labeonini</taxon>
        <taxon>Cirrhinus</taxon>
    </lineage>
</organism>
<feature type="region of interest" description="Disordered" evidence="1">
    <location>
        <begin position="88"/>
        <end position="113"/>
    </location>
</feature>
<dbReference type="EMBL" id="JAMKFB020000005">
    <property type="protein sequence ID" value="KAL0193274.1"/>
    <property type="molecule type" value="Genomic_DNA"/>
</dbReference>
<sequence>DPNPLPIQKHAHAPSRHQPAPSTYSSKEFPPSIPPMLPQVFRKLMAASPESPAKMAATPEFTPVLMDLLDMAVTPEFSGPILSPTSLLVSSSPPESPISQVPAPPEPGICLNL</sequence>
<dbReference type="Proteomes" id="UP001529510">
    <property type="component" value="Unassembled WGS sequence"/>
</dbReference>
<feature type="non-terminal residue" evidence="2">
    <location>
        <position position="1"/>
    </location>
</feature>
<reference evidence="2 3" key="1">
    <citation type="submission" date="2024-05" db="EMBL/GenBank/DDBJ databases">
        <title>Genome sequencing and assembly of Indian major carp, Cirrhinus mrigala (Hamilton, 1822).</title>
        <authorList>
            <person name="Mohindra V."/>
            <person name="Chowdhury L.M."/>
            <person name="Lal K."/>
            <person name="Jena J.K."/>
        </authorList>
    </citation>
    <scope>NUCLEOTIDE SEQUENCE [LARGE SCALE GENOMIC DNA]</scope>
    <source>
        <strain evidence="2">CM1030</strain>
        <tissue evidence="2">Blood</tissue>
    </source>
</reference>
<gene>
    <name evidence="2" type="ORF">M9458_011570</name>
</gene>
<dbReference type="AlphaFoldDB" id="A0ABD0R448"/>
<comment type="caution">
    <text evidence="2">The sequence shown here is derived from an EMBL/GenBank/DDBJ whole genome shotgun (WGS) entry which is preliminary data.</text>
</comment>